<name>A0AAD8TJW8_LOLMU</name>
<protein>
    <recommendedName>
        <fullName evidence="1">F-box domain-containing protein</fullName>
    </recommendedName>
</protein>
<dbReference type="PROSITE" id="PS50181">
    <property type="entry name" value="FBOX"/>
    <property type="match status" value="1"/>
</dbReference>
<dbReference type="Pfam" id="PF03478">
    <property type="entry name" value="Beta-prop_KIB1-4"/>
    <property type="match status" value="1"/>
</dbReference>
<dbReference type="PANTHER" id="PTHR44586">
    <property type="entry name" value="F-BOX DOMAIN CONTAINING PROTEIN, EXPRESSED"/>
    <property type="match status" value="1"/>
</dbReference>
<dbReference type="InterPro" id="IPR001810">
    <property type="entry name" value="F-box_dom"/>
</dbReference>
<sequence>MLRTLRKLLSLSSCSLKEIQRNSPLMETEIVVRNSPEIPQDVLLDIFALLEIPDLMRAGSVCSSWHSAYTTICNQLELYKKPQTPCLLYTSESAGENVACLYSLAEKRVYNFTLPDPPIRSRYLVGSSHGWLVTADEKSELHLVNVATGQQIALPSVITNESVKPIFDNAGRIDKYELWDPMHDIDLDFQYIGHDMTIHALDELRDVFYHQSFIFPDPSTGSYIVVLIHGLSLQLSFARVGDCKWTLLPPGWDYQQCIYTDGLLYAFTRFGRVDTFDLTSPTFTMNTIADCMKNYIPECMYVVETPCGDLLQVRRDFEIIDTDDNKLICETKKILLYKVDMAAKELLEMKDLHDQVLFLGYNQSQSLSAKEFPQLKPNCVYFTDSESCVSKYKNYCRDIGVLNLENDTREEILPQLWCSWPNPIWLTPSLARMNWSCTNTQIDNLL</sequence>
<dbReference type="Pfam" id="PF12937">
    <property type="entry name" value="F-box-like"/>
    <property type="match status" value="1"/>
</dbReference>
<dbReference type="SUPFAM" id="SSF81383">
    <property type="entry name" value="F-box domain"/>
    <property type="match status" value="1"/>
</dbReference>
<dbReference type="Gene3D" id="1.20.1280.50">
    <property type="match status" value="1"/>
</dbReference>
<comment type="caution">
    <text evidence="2">The sequence shown here is derived from an EMBL/GenBank/DDBJ whole genome shotgun (WGS) entry which is preliminary data.</text>
</comment>
<evidence type="ECO:0000259" key="1">
    <source>
        <dbReference type="PROSITE" id="PS50181"/>
    </source>
</evidence>
<gene>
    <name evidence="2" type="ORF">QYE76_045153</name>
</gene>
<keyword evidence="3" id="KW-1185">Reference proteome</keyword>
<dbReference type="CDD" id="cd09917">
    <property type="entry name" value="F-box_SF"/>
    <property type="match status" value="1"/>
</dbReference>
<organism evidence="2 3">
    <name type="scientific">Lolium multiflorum</name>
    <name type="common">Italian ryegrass</name>
    <name type="synonym">Lolium perenne subsp. multiflorum</name>
    <dbReference type="NCBI Taxonomy" id="4521"/>
    <lineage>
        <taxon>Eukaryota</taxon>
        <taxon>Viridiplantae</taxon>
        <taxon>Streptophyta</taxon>
        <taxon>Embryophyta</taxon>
        <taxon>Tracheophyta</taxon>
        <taxon>Spermatophyta</taxon>
        <taxon>Magnoliopsida</taxon>
        <taxon>Liliopsida</taxon>
        <taxon>Poales</taxon>
        <taxon>Poaceae</taxon>
        <taxon>BOP clade</taxon>
        <taxon>Pooideae</taxon>
        <taxon>Poodae</taxon>
        <taxon>Poeae</taxon>
        <taxon>Poeae Chloroplast Group 2 (Poeae type)</taxon>
        <taxon>Loliodinae</taxon>
        <taxon>Loliinae</taxon>
        <taxon>Lolium</taxon>
    </lineage>
</organism>
<evidence type="ECO:0000313" key="2">
    <source>
        <dbReference type="EMBL" id="KAK1684305.1"/>
    </source>
</evidence>
<dbReference type="InterPro" id="IPR036047">
    <property type="entry name" value="F-box-like_dom_sf"/>
</dbReference>
<feature type="domain" description="F-box" evidence="1">
    <location>
        <begin position="32"/>
        <end position="82"/>
    </location>
</feature>
<dbReference type="PANTHER" id="PTHR44586:SF14">
    <property type="entry name" value="F-BOX DOMAIN CONTAINING PROTEIN, EXPRESSED"/>
    <property type="match status" value="1"/>
</dbReference>
<dbReference type="InterPro" id="IPR005174">
    <property type="entry name" value="KIB1-4_b-propeller"/>
</dbReference>
<reference evidence="2" key="1">
    <citation type="submission" date="2023-07" db="EMBL/GenBank/DDBJ databases">
        <title>A chromosome-level genome assembly of Lolium multiflorum.</title>
        <authorList>
            <person name="Chen Y."/>
            <person name="Copetti D."/>
            <person name="Kolliker R."/>
            <person name="Studer B."/>
        </authorList>
    </citation>
    <scope>NUCLEOTIDE SEQUENCE</scope>
    <source>
        <strain evidence="2">02402/16</strain>
        <tissue evidence="2">Leaf</tissue>
    </source>
</reference>
<accession>A0AAD8TJW8</accession>
<evidence type="ECO:0000313" key="3">
    <source>
        <dbReference type="Proteomes" id="UP001231189"/>
    </source>
</evidence>
<dbReference type="Proteomes" id="UP001231189">
    <property type="component" value="Unassembled WGS sequence"/>
</dbReference>
<dbReference type="AlphaFoldDB" id="A0AAD8TJW8"/>
<proteinExistence type="predicted"/>
<dbReference type="EMBL" id="JAUUTY010000002">
    <property type="protein sequence ID" value="KAK1684305.1"/>
    <property type="molecule type" value="Genomic_DNA"/>
</dbReference>